<gene>
    <name evidence="3" type="ORF">D7V21_05990</name>
</gene>
<dbReference type="AlphaFoldDB" id="A0A3A8EW24"/>
<dbReference type="Pfam" id="PF00175">
    <property type="entry name" value="NAD_binding_1"/>
    <property type="match status" value="1"/>
</dbReference>
<dbReference type="Pfam" id="PF00111">
    <property type="entry name" value="Fer2"/>
    <property type="match status" value="1"/>
</dbReference>
<proteinExistence type="predicted"/>
<dbReference type="CDD" id="cd06216">
    <property type="entry name" value="FNR_iron_sulfur_binding_2"/>
    <property type="match status" value="1"/>
</dbReference>
<dbReference type="InterPro" id="IPR012675">
    <property type="entry name" value="Beta-grasp_dom_sf"/>
</dbReference>
<dbReference type="Gene3D" id="3.40.50.80">
    <property type="entry name" value="Nucleotide-binding domain of ferredoxin-NADP reductase (FNR) module"/>
    <property type="match status" value="1"/>
</dbReference>
<dbReference type="PANTHER" id="PTHR47354:SF3">
    <property type="entry name" value="OXIDOREDUCTASE-RELATED"/>
    <property type="match status" value="1"/>
</dbReference>
<dbReference type="Proteomes" id="UP000269001">
    <property type="component" value="Unassembled WGS sequence"/>
</dbReference>
<reference evidence="3 4" key="1">
    <citation type="submission" date="2018-09" db="EMBL/GenBank/DDBJ databases">
        <title>The draft genome of Acinetobacter spp. strains.</title>
        <authorList>
            <person name="Qin J."/>
            <person name="Feng Y."/>
            <person name="Zong Z."/>
        </authorList>
    </citation>
    <scope>NUCLEOTIDE SEQUENCE [LARGE SCALE GENOMIC DNA]</scope>
    <source>
        <strain evidence="3 4">WCHAc060096</strain>
    </source>
</reference>
<dbReference type="GO" id="GO:0051536">
    <property type="term" value="F:iron-sulfur cluster binding"/>
    <property type="evidence" value="ECO:0007669"/>
    <property type="project" value="InterPro"/>
</dbReference>
<dbReference type="Gene3D" id="3.10.20.30">
    <property type="match status" value="1"/>
</dbReference>
<dbReference type="InterPro" id="IPR017927">
    <property type="entry name" value="FAD-bd_FR_type"/>
</dbReference>
<dbReference type="Gene3D" id="2.40.30.10">
    <property type="entry name" value="Translation factors"/>
    <property type="match status" value="1"/>
</dbReference>
<dbReference type="InterPro" id="IPR036010">
    <property type="entry name" value="2Fe-2S_ferredoxin-like_sf"/>
</dbReference>
<dbReference type="RefSeq" id="WP_120369613.1">
    <property type="nucleotide sequence ID" value="NZ_RAXU01000005.1"/>
</dbReference>
<dbReference type="InterPro" id="IPR017938">
    <property type="entry name" value="Riboflavin_synthase-like_b-brl"/>
</dbReference>
<dbReference type="EMBL" id="RAXU01000005">
    <property type="protein sequence ID" value="RKG34900.1"/>
    <property type="molecule type" value="Genomic_DNA"/>
</dbReference>
<evidence type="ECO:0000259" key="1">
    <source>
        <dbReference type="PROSITE" id="PS51085"/>
    </source>
</evidence>
<evidence type="ECO:0000259" key="2">
    <source>
        <dbReference type="PROSITE" id="PS51384"/>
    </source>
</evidence>
<dbReference type="PROSITE" id="PS51085">
    <property type="entry name" value="2FE2S_FER_2"/>
    <property type="match status" value="1"/>
</dbReference>
<dbReference type="SUPFAM" id="SSF54292">
    <property type="entry name" value="2Fe-2S ferredoxin-like"/>
    <property type="match status" value="1"/>
</dbReference>
<dbReference type="PANTHER" id="PTHR47354">
    <property type="entry name" value="NADH OXIDOREDUCTASE HCR"/>
    <property type="match status" value="1"/>
</dbReference>
<protein>
    <submittedName>
        <fullName evidence="3">Ferredoxin reductase</fullName>
    </submittedName>
</protein>
<dbReference type="InterPro" id="IPR050415">
    <property type="entry name" value="MRET"/>
</dbReference>
<dbReference type="PROSITE" id="PS51384">
    <property type="entry name" value="FAD_FR"/>
    <property type="match status" value="1"/>
</dbReference>
<sequence>MQAVQKSPSLFRTLTQSVFDPHAADFWLQKINPVWSTSRALAQIIEKKQIAKDTISLTLQTNRHVKLGQAGQHHPVKVKIEGRLYERSYSLTERDGHLVLTVKKIADGKVSNWLHEQSRVGDIVEIGQPFGDMQLSNQQNIVLLAAGSGITPMYSLIEQLKRNQKFTQAQVKLLYWVKHRDEAAFASEFEQIASQYPKFEYQVFSTQDTQHDDRLNVTHLAAIENLENTTVYACGPSGFVHTAEELFGHAQVFMSEAFSLTQINDEDTGFINVTLSRSNKTVAIPKGQSILAGLEQANVKPTYGCRMGVCHKCVCQKTQGTTKDLLNASENSEPKNLIKICVSSAKSDLVIDL</sequence>
<dbReference type="InterPro" id="IPR008333">
    <property type="entry name" value="Cbr1-like_FAD-bd_dom"/>
</dbReference>
<organism evidence="3 4">
    <name type="scientific">Acinetobacter guerrae</name>
    <dbReference type="NCBI Taxonomy" id="1843371"/>
    <lineage>
        <taxon>Bacteria</taxon>
        <taxon>Pseudomonadati</taxon>
        <taxon>Pseudomonadota</taxon>
        <taxon>Gammaproteobacteria</taxon>
        <taxon>Moraxellales</taxon>
        <taxon>Moraxellaceae</taxon>
        <taxon>Acinetobacter</taxon>
    </lineage>
</organism>
<keyword evidence="4" id="KW-1185">Reference proteome</keyword>
<dbReference type="CDD" id="cd00207">
    <property type="entry name" value="fer2"/>
    <property type="match status" value="1"/>
</dbReference>
<dbReference type="PRINTS" id="PR00410">
    <property type="entry name" value="PHEHYDRXLASE"/>
</dbReference>
<evidence type="ECO:0000313" key="3">
    <source>
        <dbReference type="EMBL" id="RKG34900.1"/>
    </source>
</evidence>
<dbReference type="GO" id="GO:0016491">
    <property type="term" value="F:oxidoreductase activity"/>
    <property type="evidence" value="ECO:0007669"/>
    <property type="project" value="InterPro"/>
</dbReference>
<feature type="domain" description="FAD-binding FR-type" evidence="2">
    <location>
        <begin position="37"/>
        <end position="136"/>
    </location>
</feature>
<dbReference type="SUPFAM" id="SSF52343">
    <property type="entry name" value="Ferredoxin reductase-like, C-terminal NADP-linked domain"/>
    <property type="match status" value="1"/>
</dbReference>
<dbReference type="InterPro" id="IPR001433">
    <property type="entry name" value="OxRdtase_FAD/NAD-bd"/>
</dbReference>
<dbReference type="Pfam" id="PF00970">
    <property type="entry name" value="FAD_binding_6"/>
    <property type="match status" value="1"/>
</dbReference>
<dbReference type="SUPFAM" id="SSF63380">
    <property type="entry name" value="Riboflavin synthase domain-like"/>
    <property type="match status" value="1"/>
</dbReference>
<dbReference type="InterPro" id="IPR039261">
    <property type="entry name" value="FNR_nucleotide-bd"/>
</dbReference>
<feature type="domain" description="2Fe-2S ferredoxin-type" evidence="1">
    <location>
        <begin position="271"/>
        <end position="353"/>
    </location>
</feature>
<name>A0A3A8EW24_9GAMM</name>
<comment type="caution">
    <text evidence="3">The sequence shown here is derived from an EMBL/GenBank/DDBJ whole genome shotgun (WGS) entry which is preliminary data.</text>
</comment>
<evidence type="ECO:0000313" key="4">
    <source>
        <dbReference type="Proteomes" id="UP000269001"/>
    </source>
</evidence>
<accession>A0A3A8EW24</accession>
<dbReference type="InterPro" id="IPR001041">
    <property type="entry name" value="2Fe-2S_ferredoxin-type"/>
</dbReference>